<dbReference type="RefSeq" id="WP_392822731.1">
    <property type="nucleotide sequence ID" value="NZ_JBICYV010000019.1"/>
</dbReference>
<comment type="caution">
    <text evidence="2">The sequence shown here is derived from an EMBL/GenBank/DDBJ whole genome shotgun (WGS) entry which is preliminary data.</text>
</comment>
<protein>
    <submittedName>
        <fullName evidence="2">TIGR04222 domain-containing membrane protein</fullName>
    </submittedName>
</protein>
<gene>
    <name evidence="2" type="ORF">ACGFZB_33455</name>
</gene>
<sequence>MGRTTPIPTAGPDPYVVALLRGGDRAAITVAVLALHLRGAVEAGRPGTLRRTGAGGAEAYRHPLEKAVRTGLYRPAGTRELPGRAVVRRALARMRAELAADGLLRVLPPRRGRAARRLLAELREHRPLPEGPDGLPEEEVLLAVALYGERALTVLVPRFAREAGLTGRGALADEGRFPFGRGTRLRHITGDEDLYGDLGDRDGDDRDGGTHGGHDHGGHGHGHGGYGHGGHDYGGGGCGGGGFD</sequence>
<dbReference type="Proteomes" id="UP001604267">
    <property type="component" value="Unassembled WGS sequence"/>
</dbReference>
<dbReference type="EMBL" id="JBICYV010000019">
    <property type="protein sequence ID" value="MFG3015257.1"/>
    <property type="molecule type" value="Genomic_DNA"/>
</dbReference>
<accession>A0ABW7BDJ1</accession>
<name>A0ABW7BDJ1_9ACTN</name>
<keyword evidence="3" id="KW-1185">Reference proteome</keyword>
<reference evidence="2 3" key="1">
    <citation type="submission" date="2024-10" db="EMBL/GenBank/DDBJ databases">
        <title>The Natural Products Discovery Center: Release of the First 8490 Sequenced Strains for Exploring Actinobacteria Biosynthetic Diversity.</title>
        <authorList>
            <person name="Kalkreuter E."/>
            <person name="Kautsar S.A."/>
            <person name="Yang D."/>
            <person name="Bader C.D."/>
            <person name="Teijaro C.N."/>
            <person name="Fluegel L."/>
            <person name="Davis C.M."/>
            <person name="Simpson J.R."/>
            <person name="Lauterbach L."/>
            <person name="Steele A.D."/>
            <person name="Gui C."/>
            <person name="Meng S."/>
            <person name="Li G."/>
            <person name="Viehrig K."/>
            <person name="Ye F."/>
            <person name="Su P."/>
            <person name="Kiefer A.F."/>
            <person name="Nichols A."/>
            <person name="Cepeda A.J."/>
            <person name="Yan W."/>
            <person name="Fan B."/>
            <person name="Jiang Y."/>
            <person name="Adhikari A."/>
            <person name="Zheng C.-J."/>
            <person name="Schuster L."/>
            <person name="Cowan T.M."/>
            <person name="Smanski M.J."/>
            <person name="Chevrette M.G."/>
            <person name="De Carvalho L.P.S."/>
            <person name="Shen B."/>
        </authorList>
    </citation>
    <scope>NUCLEOTIDE SEQUENCE [LARGE SCALE GENOMIC DNA]</scope>
    <source>
        <strain evidence="2 3">NPDC048320</strain>
    </source>
</reference>
<evidence type="ECO:0000256" key="1">
    <source>
        <dbReference type="SAM" id="MobiDB-lite"/>
    </source>
</evidence>
<evidence type="ECO:0000313" key="3">
    <source>
        <dbReference type="Proteomes" id="UP001604267"/>
    </source>
</evidence>
<organism evidence="2 3">
    <name type="scientific">Streptomyces cinerochromogenes</name>
    <dbReference type="NCBI Taxonomy" id="66422"/>
    <lineage>
        <taxon>Bacteria</taxon>
        <taxon>Bacillati</taxon>
        <taxon>Actinomycetota</taxon>
        <taxon>Actinomycetes</taxon>
        <taxon>Kitasatosporales</taxon>
        <taxon>Streptomycetaceae</taxon>
        <taxon>Streptomyces</taxon>
    </lineage>
</organism>
<evidence type="ECO:0000313" key="2">
    <source>
        <dbReference type="EMBL" id="MFG3015257.1"/>
    </source>
</evidence>
<feature type="compositionally biased region" description="Basic and acidic residues" evidence="1">
    <location>
        <begin position="198"/>
        <end position="218"/>
    </location>
</feature>
<proteinExistence type="predicted"/>
<feature type="region of interest" description="Disordered" evidence="1">
    <location>
        <begin position="191"/>
        <end position="225"/>
    </location>
</feature>